<reference evidence="2" key="1">
    <citation type="journal article" date="2023" name="Front. Plant Sci.">
        <title>Chromosomal-level genome assembly of Melastoma candidum provides insights into trichome evolution.</title>
        <authorList>
            <person name="Zhong Y."/>
            <person name="Wu W."/>
            <person name="Sun C."/>
            <person name="Zou P."/>
            <person name="Liu Y."/>
            <person name="Dai S."/>
            <person name="Zhou R."/>
        </authorList>
    </citation>
    <scope>NUCLEOTIDE SEQUENCE [LARGE SCALE GENOMIC DNA]</scope>
</reference>
<gene>
    <name evidence="1" type="ORF">MLD38_018170</name>
</gene>
<protein>
    <submittedName>
        <fullName evidence="1">Uncharacterized protein</fullName>
    </submittedName>
</protein>
<accession>A0ACB9QT12</accession>
<organism evidence="1 2">
    <name type="scientific">Melastoma candidum</name>
    <dbReference type="NCBI Taxonomy" id="119954"/>
    <lineage>
        <taxon>Eukaryota</taxon>
        <taxon>Viridiplantae</taxon>
        <taxon>Streptophyta</taxon>
        <taxon>Embryophyta</taxon>
        <taxon>Tracheophyta</taxon>
        <taxon>Spermatophyta</taxon>
        <taxon>Magnoliopsida</taxon>
        <taxon>eudicotyledons</taxon>
        <taxon>Gunneridae</taxon>
        <taxon>Pentapetalae</taxon>
        <taxon>rosids</taxon>
        <taxon>malvids</taxon>
        <taxon>Myrtales</taxon>
        <taxon>Melastomataceae</taxon>
        <taxon>Melastomatoideae</taxon>
        <taxon>Melastomateae</taxon>
        <taxon>Melastoma</taxon>
    </lineage>
</organism>
<dbReference type="Proteomes" id="UP001057402">
    <property type="component" value="Chromosome 5"/>
</dbReference>
<sequence length="185" mass="19129">MAAAPLVALSWLVLVLLLVEGVRGLTWCVARSDASQQALQKAIDYACGVGGADCSPIQPTGLCYLPNTLLAHASYAFNSYYQRRSMAPGSCDFAGTATVAASDPSYGSCVYPSSLSTAGGPASTTPTSSTPTTTIPTIIPSPPAVFITPPTYDSGTPSSGATRSHGVYLFPLMIMIIRYSLPAIV</sequence>
<proteinExistence type="predicted"/>
<evidence type="ECO:0000313" key="1">
    <source>
        <dbReference type="EMBL" id="KAI4369760.1"/>
    </source>
</evidence>
<keyword evidence="2" id="KW-1185">Reference proteome</keyword>
<comment type="caution">
    <text evidence="1">The sequence shown here is derived from an EMBL/GenBank/DDBJ whole genome shotgun (WGS) entry which is preliminary data.</text>
</comment>
<evidence type="ECO:0000313" key="2">
    <source>
        <dbReference type="Proteomes" id="UP001057402"/>
    </source>
</evidence>
<name>A0ACB9QT12_9MYRT</name>
<dbReference type="EMBL" id="CM042884">
    <property type="protein sequence ID" value="KAI4369760.1"/>
    <property type="molecule type" value="Genomic_DNA"/>
</dbReference>